<organism evidence="2 3">
    <name type="scientific">Sphingobium boeckii</name>
    <dbReference type="NCBI Taxonomy" id="1082345"/>
    <lineage>
        <taxon>Bacteria</taxon>
        <taxon>Pseudomonadati</taxon>
        <taxon>Pseudomonadota</taxon>
        <taxon>Alphaproteobacteria</taxon>
        <taxon>Sphingomonadales</taxon>
        <taxon>Sphingomonadaceae</taxon>
        <taxon>Sphingobium</taxon>
    </lineage>
</organism>
<accession>A0A7W9AHW3</accession>
<dbReference type="RefSeq" id="WP_184017791.1">
    <property type="nucleotide sequence ID" value="NZ_JACIJC010000003.1"/>
</dbReference>
<evidence type="ECO:0000313" key="2">
    <source>
        <dbReference type="EMBL" id="MBB5685905.1"/>
    </source>
</evidence>
<gene>
    <name evidence="2" type="ORF">FHS49_001921</name>
</gene>
<name>A0A7W9AHW3_9SPHN</name>
<proteinExistence type="predicted"/>
<dbReference type="Proteomes" id="UP000549617">
    <property type="component" value="Unassembled WGS sequence"/>
</dbReference>
<dbReference type="InterPro" id="IPR032710">
    <property type="entry name" value="NTF2-like_dom_sf"/>
</dbReference>
<comment type="caution">
    <text evidence="2">The sequence shown here is derived from an EMBL/GenBank/DDBJ whole genome shotgun (WGS) entry which is preliminary data.</text>
</comment>
<evidence type="ECO:0000313" key="3">
    <source>
        <dbReference type="Proteomes" id="UP000549617"/>
    </source>
</evidence>
<feature type="domain" description="SnoaL-like" evidence="1">
    <location>
        <begin position="12"/>
        <end position="106"/>
    </location>
</feature>
<dbReference type="InterPro" id="IPR037401">
    <property type="entry name" value="SnoaL-like"/>
</dbReference>
<keyword evidence="3" id="KW-1185">Reference proteome</keyword>
<reference evidence="2 3" key="1">
    <citation type="submission" date="2020-08" db="EMBL/GenBank/DDBJ databases">
        <title>Genomic Encyclopedia of Type Strains, Phase IV (KMG-IV): sequencing the most valuable type-strain genomes for metagenomic binning, comparative biology and taxonomic classification.</title>
        <authorList>
            <person name="Goeker M."/>
        </authorList>
    </citation>
    <scope>NUCLEOTIDE SEQUENCE [LARGE SCALE GENOMIC DNA]</scope>
    <source>
        <strain evidence="2 3">DSM 25079</strain>
    </source>
</reference>
<evidence type="ECO:0000259" key="1">
    <source>
        <dbReference type="Pfam" id="PF12680"/>
    </source>
</evidence>
<dbReference type="AlphaFoldDB" id="A0A7W9AHW3"/>
<dbReference type="Pfam" id="PF12680">
    <property type="entry name" value="SnoaL_2"/>
    <property type="match status" value="1"/>
</dbReference>
<dbReference type="EMBL" id="JACIJC010000003">
    <property type="protein sequence ID" value="MBB5685905.1"/>
    <property type="molecule type" value="Genomic_DNA"/>
</dbReference>
<protein>
    <recommendedName>
        <fullName evidence="1">SnoaL-like domain-containing protein</fullName>
    </recommendedName>
</protein>
<dbReference type="Gene3D" id="3.10.450.50">
    <property type="match status" value="1"/>
</dbReference>
<sequence>MANTALEIVDLYLRTIWNEGQAELVRTYCADPIVRHDANGVTRLSHEEQIARISSQYEELRPIFTDVVFSGDDTHVTTVWNATGKIPGWGLCGIEVFRVTDGRITDVWNSTYMDGAWGE</sequence>
<dbReference type="SUPFAM" id="SSF54427">
    <property type="entry name" value="NTF2-like"/>
    <property type="match status" value="1"/>
</dbReference>